<gene>
    <name evidence="4" type="ORF">SAMN05421780_10133</name>
</gene>
<dbReference type="InterPro" id="IPR001296">
    <property type="entry name" value="Glyco_trans_1"/>
</dbReference>
<evidence type="ECO:0000259" key="3">
    <source>
        <dbReference type="Pfam" id="PF00534"/>
    </source>
</evidence>
<feature type="domain" description="Glycosyl transferase family 1" evidence="3">
    <location>
        <begin position="190"/>
        <end position="358"/>
    </location>
</feature>
<dbReference type="Proteomes" id="UP000199514">
    <property type="component" value="Unassembled WGS sequence"/>
</dbReference>
<protein>
    <submittedName>
        <fullName evidence="4">Glycosyl transferases group 1</fullName>
    </submittedName>
</protein>
<dbReference type="Gene3D" id="3.40.50.2000">
    <property type="entry name" value="Glycogen Phosphorylase B"/>
    <property type="match status" value="2"/>
</dbReference>
<evidence type="ECO:0000256" key="1">
    <source>
        <dbReference type="ARBA" id="ARBA00022676"/>
    </source>
</evidence>
<dbReference type="Pfam" id="PF00534">
    <property type="entry name" value="Glycos_transf_1"/>
    <property type="match status" value="1"/>
</dbReference>
<dbReference type="STRING" id="927664.SAMN05421780_10133"/>
<sequence>MAAKKIVFIGNEAKRTGAPILMLHFLRWIKQHTDTDGLIILRRGGVLEPEFEVIYPTYVWKRAFDQMPKSPLKLAQLAWFQVRNFWMQQSLRRKSRRADAIYANTIASADIVAALSPTSPVLLHIHELAGVLETFLQKKDYQGFKQYVSHYVCVSEATQEFLQKRLDLSASQMTLRYGFIPQPIVNQQEKEKIRQRLGLPQGAFVVGASGAIGWRKGSDLFVQMAAQLLAQHPEMYFVWVGGGSAAELAEVQQLCQEKGIAQRVFWTGNQPNPADYYALFDVFLLSSREDPFPLVCLENAALGKPIICFEKAGGMPELVSRDCGVVVPYLDVAAMAEAVEKLSKDKVELQRLGENARKIIAEEFLVEKAAASLWETLQKTIN</sequence>
<proteinExistence type="predicted"/>
<reference evidence="4 5" key="1">
    <citation type="submission" date="2016-10" db="EMBL/GenBank/DDBJ databases">
        <authorList>
            <person name="de Groot N.N."/>
        </authorList>
    </citation>
    <scope>NUCLEOTIDE SEQUENCE [LARGE SCALE GENOMIC DNA]</scope>
    <source>
        <strain evidence="4 5">DSM 6793</strain>
    </source>
</reference>
<dbReference type="PANTHER" id="PTHR12526:SF510">
    <property type="entry name" value="D-INOSITOL 3-PHOSPHATE GLYCOSYLTRANSFERASE"/>
    <property type="match status" value="1"/>
</dbReference>
<keyword evidence="2 4" id="KW-0808">Transferase</keyword>
<evidence type="ECO:0000313" key="4">
    <source>
        <dbReference type="EMBL" id="SFB71002.1"/>
    </source>
</evidence>
<name>A0A1I1D9G3_9BACT</name>
<organism evidence="4 5">
    <name type="scientific">Flexibacter flexilis DSM 6793</name>
    <dbReference type="NCBI Taxonomy" id="927664"/>
    <lineage>
        <taxon>Bacteria</taxon>
        <taxon>Pseudomonadati</taxon>
        <taxon>Bacteroidota</taxon>
        <taxon>Cytophagia</taxon>
        <taxon>Cytophagales</taxon>
        <taxon>Flexibacteraceae</taxon>
        <taxon>Flexibacter</taxon>
    </lineage>
</organism>
<dbReference type="AlphaFoldDB" id="A0A1I1D9G3"/>
<dbReference type="SUPFAM" id="SSF53756">
    <property type="entry name" value="UDP-Glycosyltransferase/glycogen phosphorylase"/>
    <property type="match status" value="1"/>
</dbReference>
<dbReference type="PANTHER" id="PTHR12526">
    <property type="entry name" value="GLYCOSYLTRANSFERASE"/>
    <property type="match status" value="1"/>
</dbReference>
<dbReference type="RefSeq" id="WP_091505523.1">
    <property type="nucleotide sequence ID" value="NZ_FOLE01000001.1"/>
</dbReference>
<keyword evidence="5" id="KW-1185">Reference proteome</keyword>
<dbReference type="GO" id="GO:0016757">
    <property type="term" value="F:glycosyltransferase activity"/>
    <property type="evidence" value="ECO:0007669"/>
    <property type="project" value="UniProtKB-KW"/>
</dbReference>
<evidence type="ECO:0000313" key="5">
    <source>
        <dbReference type="Proteomes" id="UP000199514"/>
    </source>
</evidence>
<keyword evidence="1" id="KW-0328">Glycosyltransferase</keyword>
<dbReference type="CDD" id="cd03811">
    <property type="entry name" value="GT4_GT28_WabH-like"/>
    <property type="match status" value="1"/>
</dbReference>
<evidence type="ECO:0000256" key="2">
    <source>
        <dbReference type="ARBA" id="ARBA00022679"/>
    </source>
</evidence>
<dbReference type="OrthoDB" id="655095at2"/>
<dbReference type="EMBL" id="FOLE01000001">
    <property type="protein sequence ID" value="SFB71002.1"/>
    <property type="molecule type" value="Genomic_DNA"/>
</dbReference>
<accession>A0A1I1D9G3</accession>